<reference evidence="2 3" key="1">
    <citation type="submission" date="2016-02" db="EMBL/GenBank/DDBJ databases">
        <title>Genome analysis of coral dinoflagellate symbionts highlights evolutionary adaptations to a symbiotic lifestyle.</title>
        <authorList>
            <person name="Aranda M."/>
            <person name="Li Y."/>
            <person name="Liew Y.J."/>
            <person name="Baumgarten S."/>
            <person name="Simakov O."/>
            <person name="Wilson M."/>
            <person name="Piel J."/>
            <person name="Ashoor H."/>
            <person name="Bougouffa S."/>
            <person name="Bajic V.B."/>
            <person name="Ryu T."/>
            <person name="Ravasi T."/>
            <person name="Bayer T."/>
            <person name="Micklem G."/>
            <person name="Kim H."/>
            <person name="Bhak J."/>
            <person name="Lajeunesse T.C."/>
            <person name="Voolstra C.R."/>
        </authorList>
    </citation>
    <scope>NUCLEOTIDE SEQUENCE [LARGE SCALE GENOMIC DNA]</scope>
    <source>
        <strain evidence="2 3">CCMP2467</strain>
    </source>
</reference>
<gene>
    <name evidence="2" type="ORF">AK812_SmicGene21770</name>
</gene>
<organism evidence="2 3">
    <name type="scientific">Symbiodinium microadriaticum</name>
    <name type="common">Dinoflagellate</name>
    <name type="synonym">Zooxanthella microadriatica</name>
    <dbReference type="NCBI Taxonomy" id="2951"/>
    <lineage>
        <taxon>Eukaryota</taxon>
        <taxon>Sar</taxon>
        <taxon>Alveolata</taxon>
        <taxon>Dinophyceae</taxon>
        <taxon>Suessiales</taxon>
        <taxon>Symbiodiniaceae</taxon>
        <taxon>Symbiodinium</taxon>
    </lineage>
</organism>
<name>A0A1Q9DLJ9_SYMMI</name>
<keyword evidence="3" id="KW-1185">Reference proteome</keyword>
<feature type="compositionally biased region" description="Low complexity" evidence="1">
    <location>
        <begin position="56"/>
        <end position="69"/>
    </location>
</feature>
<proteinExistence type="predicted"/>
<accession>A0A1Q9DLJ9</accession>
<sequence>MNQKNDPGTKAYGQVKATTGGMEVALVYLGNKLASTIDLGALPKQHKKLLMNKSWSKSAGAGGKSASKKSGGGGNRTNADDGQIWQQALFIPLAKILETLHLRIQAALAVEVGQDYAMEFCSACRFSSFVQCVVRLAMHMHNVFEQRRSLRESALDRAEDLAKFHSDLDSRLRTIRVIL</sequence>
<evidence type="ECO:0000256" key="1">
    <source>
        <dbReference type="SAM" id="MobiDB-lite"/>
    </source>
</evidence>
<evidence type="ECO:0000313" key="2">
    <source>
        <dbReference type="EMBL" id="OLP96038.1"/>
    </source>
</evidence>
<dbReference type="AlphaFoldDB" id="A0A1Q9DLJ9"/>
<comment type="caution">
    <text evidence="2">The sequence shown here is derived from an EMBL/GenBank/DDBJ whole genome shotgun (WGS) entry which is preliminary data.</text>
</comment>
<feature type="region of interest" description="Disordered" evidence="1">
    <location>
        <begin position="56"/>
        <end position="78"/>
    </location>
</feature>
<dbReference type="Proteomes" id="UP000186817">
    <property type="component" value="Unassembled WGS sequence"/>
</dbReference>
<evidence type="ECO:0000313" key="3">
    <source>
        <dbReference type="Proteomes" id="UP000186817"/>
    </source>
</evidence>
<protein>
    <submittedName>
        <fullName evidence="2">Uncharacterized protein</fullName>
    </submittedName>
</protein>
<dbReference type="EMBL" id="LSRX01000482">
    <property type="protein sequence ID" value="OLP96038.1"/>
    <property type="molecule type" value="Genomic_DNA"/>
</dbReference>